<dbReference type="Pfam" id="PF24758">
    <property type="entry name" value="LRR_At5g56370"/>
    <property type="match status" value="1"/>
</dbReference>
<dbReference type="InterPro" id="IPR053781">
    <property type="entry name" value="F-box_AtFBL13-like"/>
</dbReference>
<evidence type="ECO:0000313" key="3">
    <source>
        <dbReference type="EMBL" id="CAI9293883.1"/>
    </source>
</evidence>
<dbReference type="Gene3D" id="3.80.10.10">
    <property type="entry name" value="Ribonuclease Inhibitor"/>
    <property type="match status" value="1"/>
</dbReference>
<dbReference type="InterPro" id="IPR032675">
    <property type="entry name" value="LRR_dom_sf"/>
</dbReference>
<proteinExistence type="predicted"/>
<accession>A0AA35ZKJ7</accession>
<sequence>MFEEEPNQPKIAQKRIKFQQILEKGEEDEISALPDSLLLEILSRLPSTKHAIRTGTLSKRWAHLWTFVPTLIFTPLDLSHGHRRRNSYSRYDFALLVDKTLTQCRQSKLKKFEVYIYYDIQFESHYNNWIQRAISCNVEELKLDFLYTGNEAEFRLDQFPFINSCFTDLRLVGCKVNPSGAISWKNLKSLCISHMNLDEDMIVNILSGCPLLETLMLQGWFGYIGPYITLDDESEDDIIQMNASNSLSLTQCPQVNLKKFKVLSELDITFESQLNSWIRYAIRCNVQKISLRFWNAVFGSDFMLDQTFFTSSCFTKLKLNGCMVNPVGAISWKNLRSLSISYWSLNEVLIENILSGSPVLETLVLDNCYGYRNLHITSKSVKNLVLSRYQNYYAESEADIVEINAPNILSLTIKDDLVLQKLLLVNVSSLVKANLNYKCSKIVQRTPTEVEEEMLKGFIMNLGHVKELKIGILCSKVLSCLQAKGFIFPSNLIPEAI</sequence>
<dbReference type="SUPFAM" id="SSF52047">
    <property type="entry name" value="RNI-like"/>
    <property type="match status" value="1"/>
</dbReference>
<dbReference type="InterPro" id="IPR036047">
    <property type="entry name" value="F-box-like_dom_sf"/>
</dbReference>
<feature type="domain" description="F-box/LRR-repeat protein 15/At3g58940/PEG3-like LRR" evidence="2">
    <location>
        <begin position="274"/>
        <end position="419"/>
    </location>
</feature>
<dbReference type="InterPro" id="IPR055357">
    <property type="entry name" value="LRR_At1g61320_AtMIF1"/>
</dbReference>
<evidence type="ECO:0000259" key="2">
    <source>
        <dbReference type="Pfam" id="PF24758"/>
    </source>
</evidence>
<name>A0AA35ZKJ7_LACSI</name>
<evidence type="ECO:0008006" key="5">
    <source>
        <dbReference type="Google" id="ProtNLM"/>
    </source>
</evidence>
<dbReference type="PANTHER" id="PTHR32212:SF467">
    <property type="entry name" value="LEUCINE-RICH REPEAT DOMAIN SUPERFAMILY, F-BOX-LIKE DOMAIN SUPERFAMILY"/>
    <property type="match status" value="1"/>
</dbReference>
<reference evidence="3" key="1">
    <citation type="submission" date="2023-04" db="EMBL/GenBank/DDBJ databases">
        <authorList>
            <person name="Vijverberg K."/>
            <person name="Xiong W."/>
            <person name="Schranz E."/>
        </authorList>
    </citation>
    <scope>NUCLEOTIDE SEQUENCE</scope>
</reference>
<dbReference type="Proteomes" id="UP001177003">
    <property type="component" value="Chromosome 7"/>
</dbReference>
<dbReference type="PANTHER" id="PTHR32212">
    <property type="entry name" value="CYCLIN-LIKE F-BOX"/>
    <property type="match status" value="1"/>
</dbReference>
<dbReference type="CDD" id="cd22160">
    <property type="entry name" value="F-box_AtFBL13-like"/>
    <property type="match status" value="1"/>
</dbReference>
<protein>
    <recommendedName>
        <fullName evidence="5">F-box domain-containing protein</fullName>
    </recommendedName>
</protein>
<feature type="domain" description="At1g61320/AtMIF1 LRR" evidence="1">
    <location>
        <begin position="109"/>
        <end position="218"/>
    </location>
</feature>
<evidence type="ECO:0000313" key="4">
    <source>
        <dbReference type="Proteomes" id="UP001177003"/>
    </source>
</evidence>
<dbReference type="SUPFAM" id="SSF81383">
    <property type="entry name" value="F-box domain"/>
    <property type="match status" value="1"/>
</dbReference>
<dbReference type="EMBL" id="OX465083">
    <property type="protein sequence ID" value="CAI9293883.1"/>
    <property type="molecule type" value="Genomic_DNA"/>
</dbReference>
<dbReference type="AlphaFoldDB" id="A0AA35ZKJ7"/>
<gene>
    <name evidence="3" type="ORF">LSALG_LOCUS32888</name>
</gene>
<organism evidence="3 4">
    <name type="scientific">Lactuca saligna</name>
    <name type="common">Willowleaf lettuce</name>
    <dbReference type="NCBI Taxonomy" id="75948"/>
    <lineage>
        <taxon>Eukaryota</taxon>
        <taxon>Viridiplantae</taxon>
        <taxon>Streptophyta</taxon>
        <taxon>Embryophyta</taxon>
        <taxon>Tracheophyta</taxon>
        <taxon>Spermatophyta</taxon>
        <taxon>Magnoliopsida</taxon>
        <taxon>eudicotyledons</taxon>
        <taxon>Gunneridae</taxon>
        <taxon>Pentapetalae</taxon>
        <taxon>asterids</taxon>
        <taxon>campanulids</taxon>
        <taxon>Asterales</taxon>
        <taxon>Asteraceae</taxon>
        <taxon>Cichorioideae</taxon>
        <taxon>Cichorieae</taxon>
        <taxon>Lactucinae</taxon>
        <taxon>Lactuca</taxon>
    </lineage>
</organism>
<evidence type="ECO:0000259" key="1">
    <source>
        <dbReference type="Pfam" id="PF23622"/>
    </source>
</evidence>
<keyword evidence="4" id="KW-1185">Reference proteome</keyword>
<dbReference type="Pfam" id="PF23622">
    <property type="entry name" value="LRR_At1g61320_AtMIF1"/>
    <property type="match status" value="1"/>
</dbReference>
<dbReference type="InterPro" id="IPR055411">
    <property type="entry name" value="LRR_FXL15/At3g58940/PEG3-like"/>
</dbReference>